<dbReference type="KEGG" id="sur:STAUR_7707"/>
<dbReference type="eggNOG" id="COG2020">
    <property type="taxonomic scope" value="Bacteria"/>
</dbReference>
<organism evidence="2 3">
    <name type="scientific">Stigmatella aurantiaca (strain DW4/3-1)</name>
    <dbReference type="NCBI Taxonomy" id="378806"/>
    <lineage>
        <taxon>Bacteria</taxon>
        <taxon>Pseudomonadati</taxon>
        <taxon>Myxococcota</taxon>
        <taxon>Myxococcia</taxon>
        <taxon>Myxococcales</taxon>
        <taxon>Cystobacterineae</taxon>
        <taxon>Archangiaceae</taxon>
        <taxon>Stigmatella</taxon>
    </lineage>
</organism>
<keyword evidence="2" id="KW-0808">Transferase</keyword>
<feature type="transmembrane region" description="Helical" evidence="1">
    <location>
        <begin position="28"/>
        <end position="47"/>
    </location>
</feature>
<keyword evidence="1" id="KW-1133">Transmembrane helix</keyword>
<proteinExistence type="predicted"/>
<keyword evidence="1" id="KW-0812">Transmembrane</keyword>
<dbReference type="EMBL" id="CP002271">
    <property type="protein sequence ID" value="ADO75462.1"/>
    <property type="molecule type" value="Genomic_DNA"/>
</dbReference>
<keyword evidence="3" id="KW-1185">Reference proteome</keyword>
<dbReference type="GO" id="GO:0032259">
    <property type="term" value="P:methylation"/>
    <property type="evidence" value="ECO:0007669"/>
    <property type="project" value="UniProtKB-KW"/>
</dbReference>
<dbReference type="AlphaFoldDB" id="E3FK93"/>
<sequence>MTGGIDARIRHPMYASIWTSSLAQPVLIHNWIAGSLVIPAFAAMWFLRVPREEAMMRERFGATWDAYAQRAGRLLPKRSA</sequence>
<keyword evidence="2" id="KW-0489">Methyltransferase</keyword>
<accession>E3FK93</accession>
<evidence type="ECO:0000313" key="3">
    <source>
        <dbReference type="Proteomes" id="UP000001351"/>
    </source>
</evidence>
<evidence type="ECO:0000313" key="2">
    <source>
        <dbReference type="EMBL" id="ADO75462.1"/>
    </source>
</evidence>
<dbReference type="RefSeq" id="WP_013377981.1">
    <property type="nucleotide sequence ID" value="NC_014623.1"/>
</dbReference>
<keyword evidence="1" id="KW-0472">Membrane</keyword>
<gene>
    <name evidence="2" type="ordered locus">STAUR_7707</name>
</gene>
<evidence type="ECO:0000256" key="1">
    <source>
        <dbReference type="SAM" id="Phobius"/>
    </source>
</evidence>
<dbReference type="HOGENOM" id="CLU_2599117_0_0_7"/>
<protein>
    <submittedName>
        <fullName evidence="2">Isoprenylcysteine carboxyl methyltransferase</fullName>
    </submittedName>
</protein>
<dbReference type="Proteomes" id="UP000001351">
    <property type="component" value="Chromosome"/>
</dbReference>
<reference evidence="2 3" key="1">
    <citation type="journal article" date="2011" name="Mol. Biol. Evol.">
        <title>Comparative genomic analysis of fruiting body formation in Myxococcales.</title>
        <authorList>
            <person name="Huntley S."/>
            <person name="Hamann N."/>
            <person name="Wegener-Feldbrugge S."/>
            <person name="Treuner-Lange A."/>
            <person name="Kube M."/>
            <person name="Reinhardt R."/>
            <person name="Klages S."/>
            <person name="Muller R."/>
            <person name="Ronning C.M."/>
            <person name="Nierman W.C."/>
            <person name="Sogaard-Andersen L."/>
        </authorList>
    </citation>
    <scope>NUCLEOTIDE SEQUENCE [LARGE SCALE GENOMIC DNA]</scope>
    <source>
        <strain evidence="2 3">DW4/3-1</strain>
    </source>
</reference>
<dbReference type="GO" id="GO:0008168">
    <property type="term" value="F:methyltransferase activity"/>
    <property type="evidence" value="ECO:0007669"/>
    <property type="project" value="UniProtKB-KW"/>
</dbReference>
<dbReference type="Gene3D" id="1.20.120.1630">
    <property type="match status" value="1"/>
</dbReference>
<dbReference type="STRING" id="378806.STAUR_7707"/>
<name>E3FK93_STIAD</name>